<evidence type="ECO:0000259" key="13">
    <source>
        <dbReference type="SMART" id="SM00322"/>
    </source>
</evidence>
<keyword evidence="10" id="KW-0694">RNA-binding</keyword>
<dbReference type="SMART" id="SM00248">
    <property type="entry name" value="ANK"/>
    <property type="match status" value="23"/>
</dbReference>
<keyword evidence="8" id="KW-1053">Target membrane</keyword>
<feature type="repeat" description="ANK" evidence="9">
    <location>
        <begin position="689"/>
        <end position="721"/>
    </location>
</feature>
<feature type="compositionally biased region" description="Polar residues" evidence="12">
    <location>
        <begin position="2323"/>
        <end position="2336"/>
    </location>
</feature>
<keyword evidence="2" id="KW-0268">Exocytosis</keyword>
<feature type="compositionally biased region" description="Low complexity" evidence="12">
    <location>
        <begin position="2550"/>
        <end position="2586"/>
    </location>
</feature>
<keyword evidence="5" id="KW-0800">Toxin</keyword>
<evidence type="ECO:0000256" key="10">
    <source>
        <dbReference type="PROSITE-ProRule" id="PRU00117"/>
    </source>
</evidence>
<protein>
    <recommendedName>
        <fullName evidence="13">K Homology domain-containing protein</fullName>
    </recommendedName>
</protein>
<feature type="compositionally biased region" description="Basic residues" evidence="12">
    <location>
        <begin position="2236"/>
        <end position="2246"/>
    </location>
</feature>
<dbReference type="InterPro" id="IPR036612">
    <property type="entry name" value="KH_dom_type_1_sf"/>
</dbReference>
<feature type="repeat" description="ANK" evidence="9">
    <location>
        <begin position="592"/>
        <end position="624"/>
    </location>
</feature>
<evidence type="ECO:0000256" key="9">
    <source>
        <dbReference type="PROSITE-ProRule" id="PRU00023"/>
    </source>
</evidence>
<feature type="region of interest" description="Disordered" evidence="12">
    <location>
        <begin position="2388"/>
        <end position="2422"/>
    </location>
</feature>
<feature type="compositionally biased region" description="Low complexity" evidence="12">
    <location>
        <begin position="3018"/>
        <end position="3037"/>
    </location>
</feature>
<dbReference type="GO" id="GO:0003723">
    <property type="term" value="F:RNA binding"/>
    <property type="evidence" value="ECO:0007669"/>
    <property type="project" value="UniProtKB-UniRule"/>
</dbReference>
<feature type="compositionally biased region" description="Low complexity" evidence="12">
    <location>
        <begin position="1622"/>
        <end position="1637"/>
    </location>
</feature>
<feature type="repeat" description="ANK" evidence="9">
    <location>
        <begin position="1832"/>
        <end position="1864"/>
    </location>
</feature>
<dbReference type="InterPro" id="IPR004087">
    <property type="entry name" value="KH_dom"/>
</dbReference>
<dbReference type="PANTHER" id="PTHR23206">
    <property type="entry name" value="MASK PROTEIN"/>
    <property type="match status" value="1"/>
</dbReference>
<feature type="region of interest" description="Disordered" evidence="12">
    <location>
        <begin position="2116"/>
        <end position="2210"/>
    </location>
</feature>
<evidence type="ECO:0000313" key="14">
    <source>
        <dbReference type="EMBL" id="KAJ6216580.1"/>
    </source>
</evidence>
<evidence type="ECO:0000256" key="12">
    <source>
        <dbReference type="SAM" id="MobiDB-lite"/>
    </source>
</evidence>
<evidence type="ECO:0000256" key="11">
    <source>
        <dbReference type="SAM" id="Coils"/>
    </source>
</evidence>
<feature type="repeat" description="ANK" evidence="9">
    <location>
        <begin position="392"/>
        <end position="424"/>
    </location>
</feature>
<feature type="repeat" description="ANK" evidence="9">
    <location>
        <begin position="1867"/>
        <end position="1899"/>
    </location>
</feature>
<feature type="compositionally biased region" description="Low complexity" evidence="12">
    <location>
        <begin position="148"/>
        <end position="157"/>
    </location>
</feature>
<feature type="repeat" description="ANK" evidence="9">
    <location>
        <begin position="1969"/>
        <end position="2001"/>
    </location>
</feature>
<feature type="repeat" description="ANK" evidence="9">
    <location>
        <begin position="1934"/>
        <end position="1966"/>
    </location>
</feature>
<dbReference type="Gene3D" id="3.30.1370.10">
    <property type="entry name" value="K Homology domain, type 1"/>
    <property type="match status" value="1"/>
</dbReference>
<dbReference type="SUPFAM" id="SSF54791">
    <property type="entry name" value="Eukaryotic type KH-domain (KH-domain type I)"/>
    <property type="match status" value="1"/>
</dbReference>
<sequence length="3435" mass="373971">MHSSDKALSGDAELVITCVGQSRYTTTIAAKSSIWPPINPINPSSPIVGTSQGVHSSLSGSGDQNDYDISINTCKESKSKNRSTKLMDSAIIHPPLSQAMRRHLLLNGHTPPYIHDGCAVQVRTKMFTSSGLMSDKLTNRSKLKMPRSSSNNNSSQSFTTHKPTLIAELFASEEEDDAEDDDVEVYPADNVNRQITHYPTNDEEIHLPHLSSADDVHDDVINNCNGHKGKKSKHFNDNLDIVKASCDFNSDNDDVPFNCEAEISATPYDIDDLDPQITDGNLPLDELTSNIAKMHISDNHPPSYLLHKMKEARCKAKKQLKDHQFITNVYNEYVDRVKQTNQENETSIEEIVQKIENMEITVDDLPPRDADRLISYACADKDRIECELKSSEKKSPLLEAAAGGFVDTIRTLIQNGADVNEKNQQNSTPLMLACAGGHLAAVQELFNHGAYMEDQNENGHTPLMEAASGGHVEVARFLVSRGCNINVHSNEYKETALTLAAYKGHFEMVRFLINAGASQGTPRTEELHTALMEASMDGHVEVARLLIDSGANVNMPPDSFESPLTLAACGGHVELALLLLERGANIEEVNDEGYTALMEASREGHEEMVALLISHGAQVNAITEESKETALYMACGTGCIEVFNLLMMAGADIELGSSTPLMEASQEGHIEIVHRLLEAGANVNATNSAGETALTLAAENGHSQVIKLLIDAGAEVDHCAECGKTALMKASQMGHTEAAAFLLSSKAQVNRSSSNNEQTALSLACNGGHSEVVQLLLFAGADIFHRLKDNSTMLIEAVKGGHTDVVQILINYQGTKASSFGQSSMFMDKPRLPPTVRNSKSNKLMEQGNVQMTPSMPPVLPLNGVVQKDVASSLPPKLSSNNKVNNNDGSALKCNPRQGKKTVVTTNFKRVRRIIRMSPNRKCSQMDIKKLSQFCIPAEEGVVTDGKKNSLGNICNSCSNESLSSDDSLSTNNSTIEPVVVHRDGESNLSAKSLSEQVMEEVSSGHDIKMDSVISEQITAQIFFNIFKHFMSSESTNGNPLDEQILNDLTEEIQCSLLETNHNIWPWLENGLEMVEQFKQFPSCDKFIADLSSLSAKQLNAYKTAFHLNTLMLPTDEYDIIIPGLVLEKILKNEKMRQKLLSTCNNVQKQNTVCESINSTTMDEHNEPTTNSMVKEMACQTDPNDLVEGDREDGDGEEEDEDDDGVYEYDDDDLPDTNIMPQFLDTVLDDISKNRWMSCGKLNLEQVIFGIRDGIIVPFKYLDDSLFEVFKNMSLCFVSSNKEKCVQKLLNSIKKLPPQMQLTMLRPLFCVTQSKLQEYGFDVRMFDESFLTGLTGMPNPIESMDEHDINAYEGLPLSNDCVEAEISEPICGGGGGGDDSSLNVYHLEDSSDDEDIFDNGKIQLSLSAEIRKEGKTEKLEHYSIDLNTISRYLTPLQIEHLKNMKKLELTNKSISLFMSSSSQTISTNILHNSIPNDINLESLVVSATSTKPSEKLTTSSADTLEHTTISTSAALEMMSSLFSVIPANPFECEQEKLAHFRDRLLTLAPEAICDLITENVKKNPYFIVTSASQVSKPVTSVSQSSIQNDEHSQPQSAKKVTFADGFVEKDQLEIEKTIGKDSNIPSTTISSNLNNSNGKNGEYCKRIKTSNIDSTTSSKGDNAEATAATVSSNTNTTSTATTAVLTPSLKSEHGAINAPCLTYVATPTEKPLAPHPKSKIASIDLNSQTDSNHDTALTLACAGGHEELVKLLLSRGADIEHREKKGLTPLMLAATNGHAKIVDILFANGADLEAQTDRTKDTALSLACSSGRYEVVEVLLSRSANKEHRNVSDYTPLSLAASGGYVTIINLLLSYGAEINSRTGSKLGISPLMLAAMNGHTDTTRLLLDRGSDINAYIETNRNTALTLACFQGRTEVVGLLLDRNANIEHRAKTGLTPLMEAASGGYVEVGRVLLDKGADVNAPPVPASRDTALTIAADKGHSAFVELLIKRGAMVDVKNKKGYSPLWLACNGGHYDVVQILANSKCDVDSTDNRKFSCMMAAFRRGHVKIVKFLVRHVSQFPSDKEIERCLALCTDEELHKKAILCADILQQAKERQAAEAYKNAANLLEEIDQERTREESRKAAAARRRERRKTKKKEKVAETKADEPSSKCSEHLKDGDELDGKVKSDDGSSKSKKNKNKKKSKDVVSEDDEEDEDTTALTLDDDDFDSIDELVEEYEDLSPVILAETVKTQSSKKKKKKSKKSKELKDNHEVKPIVPAQKIEPSVPVSEMKSFESSQPDNKKAATTNLNNKNNKATKTPVVGTLLVAEKTKVIKEPSETSKMPKNGTQTQTILNNNNKNKQIDDVKSVDISNKNDSAKITSFDYESESYEDYWVEPIPVSKTSNATRIKGNKRSDNYSANERSPNQPSSGPIGKRDEGWKEVVRKSKRVVVPANAISRVIGRAGCNINTIREVSGAHIEVEKQKGQGDRNVIIRGSADATRIASQLIVTLSNEAEKELAEIIRELGFDKPQIVTTISPSPISTTELQIVASTGTCNAIVESNDSSQGSYFGSSQSTNSASATSSGPGSARTTKNTNKSSNKSVPVSCATSTIIGSTNLVRNSKSSNSSITESTWSSNSINKSTSSPCQSASSTSNTVSYTMAVNSKTRNTTFSNSSGKPTNTVKIMSAVFKPSNKQTSYGSNRVHHSTSAKSAEYSDIYNKGQLSPGAPTANRNITNDNNESLSSKSNDYSVSATLSSENTADYTPFNSIYSSTWSKPLDKPNIGGQNNANVLPPVSNASSTGGHGQNNKPVEISVDESKAVGFNRQFISPGSFSTSSSSSLSSSSTIPPNISAATSNNSSVPPHILGPIGSVRSAPCTPPISNVNVTYNNRLNKFPGAANQPTVSDNFNANIQLSDSIASLGSKLADTYLSTNDPTIKMNEYAHPFNQTSSSNVFGPNGVNTDDNGKYSNPTSNQMFNRPGNFLEMTSNPAEQIAKPSVRSSTLNPNAPDFSSRSNSFSTNTLPHQSLMNHANSTNSLNGSNSSISSTGFNNLSNMVPPNRAHLPTPPISNTAVRAAIVNYSMNLFQNQVPKQHQEAAARLAHLSAQNSNFVNTDFQNVFVTNGQSNIGTNSLVNANANTNGYIHPQTTMVPNPVTERLRMVQYMKYNQSPFVSMTSSNSPNNIIFSQLAPGSSFNSNFGHGSQNLSAARNSTSSSINTSTFSGTTFANTNDPINLMNASSANMYTMPNSSMELNDDHTQRSKQPAPIGTERAQRKNPLHGFGTSNQPVVNPLQSNSNTLFPDLSWNSETTNELMFPATNPGLNTFNSDYSDIFLNETNTLPSLPELDSINNFPMLNRQPIQQQKFNSGGMIDGLGSFETSNQMNSYKGMNQTNNPLFPTPSPFSNNGNNMDSDYWSSSSSSSITKQTPNCSTSGINSAFENKINWNNWN</sequence>
<dbReference type="InterPro" id="IPR051631">
    <property type="entry name" value="Ankyrin-KH/SAM_domain"/>
</dbReference>
<feature type="domain" description="K Homology" evidence="13">
    <location>
        <begin position="2427"/>
        <end position="2496"/>
    </location>
</feature>
<dbReference type="CDD" id="cd22404">
    <property type="entry name" value="KH-I_MASK"/>
    <property type="match status" value="1"/>
</dbReference>
<reference evidence="14" key="1">
    <citation type="submission" date="2022-12" db="EMBL/GenBank/DDBJ databases">
        <title>Genome assemblies of Blomia tropicalis.</title>
        <authorList>
            <person name="Cui Y."/>
        </authorList>
    </citation>
    <scope>NUCLEOTIDE SEQUENCE</scope>
    <source>
        <tissue evidence="14">Adult mites</tissue>
    </source>
</reference>
<feature type="compositionally biased region" description="Acidic residues" evidence="12">
    <location>
        <begin position="1185"/>
        <end position="1208"/>
    </location>
</feature>
<gene>
    <name evidence="14" type="ORF">RDWZM_007737</name>
</gene>
<feature type="region of interest" description="Disordered" evidence="12">
    <location>
        <begin position="2677"/>
        <end position="2732"/>
    </location>
</feature>
<keyword evidence="4" id="KW-0677">Repeat</keyword>
<feature type="repeat" description="ANK" evidence="9">
    <location>
        <begin position="722"/>
        <end position="754"/>
    </location>
</feature>
<feature type="repeat" description="ANK" evidence="9">
    <location>
        <begin position="626"/>
        <end position="658"/>
    </location>
</feature>
<feature type="region of interest" description="Disordered" evidence="12">
    <location>
        <begin position="1617"/>
        <end position="1642"/>
    </location>
</feature>
<name>A0A9Q0RJP9_BLOTA</name>
<evidence type="ECO:0000256" key="2">
    <source>
        <dbReference type="ARBA" id="ARBA00022483"/>
    </source>
</evidence>
<dbReference type="FunFam" id="1.25.40.20:FF:000041">
    <property type="entry name" value="ankyrin repeat and KH domain-containing protein 1 isoform X1"/>
    <property type="match status" value="1"/>
</dbReference>
<feature type="compositionally biased region" description="Basic and acidic residues" evidence="12">
    <location>
        <begin position="2141"/>
        <end position="2175"/>
    </location>
</feature>
<feature type="compositionally biased region" description="Low complexity" evidence="12">
    <location>
        <begin position="2605"/>
        <end position="2639"/>
    </location>
</feature>
<feature type="compositionally biased region" description="Polar residues" evidence="12">
    <location>
        <begin position="878"/>
        <end position="889"/>
    </location>
</feature>
<dbReference type="PROSITE" id="PS50297">
    <property type="entry name" value="ANK_REP_REGION"/>
    <property type="match status" value="19"/>
</dbReference>
<dbReference type="FunFam" id="1.25.40.20:FF:000012">
    <property type="entry name" value="ankyrin repeat domain-containing protein 17 isoform X1"/>
    <property type="match status" value="1"/>
</dbReference>
<evidence type="ECO:0000256" key="4">
    <source>
        <dbReference type="ARBA" id="ARBA00022737"/>
    </source>
</evidence>
<feature type="repeat" description="ANK" evidence="9">
    <location>
        <begin position="1732"/>
        <end position="1764"/>
    </location>
</feature>
<proteinExistence type="predicted"/>
<feature type="compositionally biased region" description="Polar residues" evidence="12">
    <location>
        <begin position="2715"/>
        <end position="2732"/>
    </location>
</feature>
<feature type="repeat" description="ANK" evidence="9">
    <location>
        <begin position="458"/>
        <end position="490"/>
    </location>
</feature>
<keyword evidence="5" id="KW-0638">Presynaptic neurotoxin</keyword>
<dbReference type="GO" id="GO:0044218">
    <property type="term" value="C:other organism cell membrane"/>
    <property type="evidence" value="ECO:0007669"/>
    <property type="project" value="UniProtKB-KW"/>
</dbReference>
<feature type="repeat" description="ANK" evidence="9">
    <location>
        <begin position="1765"/>
        <end position="1797"/>
    </location>
</feature>
<feature type="compositionally biased region" description="Low complexity" evidence="12">
    <location>
        <begin position="2996"/>
        <end position="3007"/>
    </location>
</feature>
<dbReference type="SMART" id="SM00322">
    <property type="entry name" value="KH"/>
    <property type="match status" value="1"/>
</dbReference>
<keyword evidence="6 9" id="KW-0040">ANK repeat</keyword>
<feature type="repeat" description="ANK" evidence="9">
    <location>
        <begin position="1799"/>
        <end position="1831"/>
    </location>
</feature>
<dbReference type="Pfam" id="PF00023">
    <property type="entry name" value="Ank"/>
    <property type="match status" value="3"/>
</dbReference>
<feature type="region of interest" description="Disordered" evidence="12">
    <location>
        <begin position="2770"/>
        <end position="2795"/>
    </location>
</feature>
<evidence type="ECO:0000256" key="3">
    <source>
        <dbReference type="ARBA" id="ARBA00022537"/>
    </source>
</evidence>
<dbReference type="InterPro" id="IPR002110">
    <property type="entry name" value="Ankyrin_rpt"/>
</dbReference>
<evidence type="ECO:0000313" key="15">
    <source>
        <dbReference type="Proteomes" id="UP001142055"/>
    </source>
</evidence>
<dbReference type="PROSITE" id="PS50088">
    <property type="entry name" value="ANK_REPEAT"/>
    <property type="match status" value="21"/>
</dbReference>
<dbReference type="Pfam" id="PF12796">
    <property type="entry name" value="Ank_2"/>
    <property type="match status" value="8"/>
</dbReference>
<dbReference type="PROSITE" id="PS50084">
    <property type="entry name" value="KH_TYPE_1"/>
    <property type="match status" value="1"/>
</dbReference>
<dbReference type="OMA" id="DISINTC"/>
<feature type="repeat" description="ANK" evidence="9">
    <location>
        <begin position="656"/>
        <end position="688"/>
    </location>
</feature>
<dbReference type="Pfam" id="PF00013">
    <property type="entry name" value="KH_1"/>
    <property type="match status" value="1"/>
</dbReference>
<feature type="region of interest" description="Disordered" evidence="12">
    <location>
        <begin position="1578"/>
        <end position="1599"/>
    </location>
</feature>
<keyword evidence="5" id="KW-0528">Neurotoxin</keyword>
<feature type="compositionally biased region" description="Polar residues" evidence="12">
    <location>
        <begin position="2677"/>
        <end position="2686"/>
    </location>
</feature>
<organism evidence="14 15">
    <name type="scientific">Blomia tropicalis</name>
    <name type="common">Mite</name>
    <dbReference type="NCBI Taxonomy" id="40697"/>
    <lineage>
        <taxon>Eukaryota</taxon>
        <taxon>Metazoa</taxon>
        <taxon>Ecdysozoa</taxon>
        <taxon>Arthropoda</taxon>
        <taxon>Chelicerata</taxon>
        <taxon>Arachnida</taxon>
        <taxon>Acari</taxon>
        <taxon>Acariformes</taxon>
        <taxon>Sarcoptiformes</taxon>
        <taxon>Astigmata</taxon>
        <taxon>Glycyphagoidea</taxon>
        <taxon>Echimyopodidae</taxon>
        <taxon>Blomia</taxon>
    </lineage>
</organism>
<feature type="repeat" description="ANK" evidence="9">
    <location>
        <begin position="492"/>
        <end position="518"/>
    </location>
</feature>
<comment type="caution">
    <text evidence="14">The sequence shown here is derived from an EMBL/GenBank/DDBJ whole genome shotgun (WGS) entry which is preliminary data.</text>
</comment>
<comment type="subcellular location">
    <subcellularLocation>
        <location evidence="1">Target cell membrane</location>
    </subcellularLocation>
</comment>
<keyword evidence="8" id="KW-0472">Membrane</keyword>
<feature type="repeat" description="ANK" evidence="9">
    <location>
        <begin position="2002"/>
        <end position="2034"/>
    </location>
</feature>
<dbReference type="SUPFAM" id="SSF48403">
    <property type="entry name" value="Ankyrin repeat"/>
    <property type="match status" value="3"/>
</dbReference>
<feature type="compositionally biased region" description="Basic and acidic residues" evidence="12">
    <location>
        <begin position="2312"/>
        <end position="2322"/>
    </location>
</feature>
<feature type="region of interest" description="Disordered" evidence="12">
    <location>
        <begin position="2984"/>
        <end position="3037"/>
    </location>
</feature>
<feature type="compositionally biased region" description="Polar residues" evidence="12">
    <location>
        <begin position="1578"/>
        <end position="1598"/>
    </location>
</feature>
<feature type="compositionally biased region" description="Acidic residues" evidence="12">
    <location>
        <begin position="2191"/>
        <end position="2210"/>
    </location>
</feature>
<dbReference type="Proteomes" id="UP001142055">
    <property type="component" value="Chromosome 3"/>
</dbReference>
<evidence type="ECO:0000256" key="8">
    <source>
        <dbReference type="ARBA" id="ARBA00023298"/>
    </source>
</evidence>
<feature type="region of interest" description="Disordered" evidence="12">
    <location>
        <begin position="3389"/>
        <end position="3416"/>
    </location>
</feature>
<dbReference type="Gene3D" id="1.25.40.20">
    <property type="entry name" value="Ankyrin repeat-containing domain"/>
    <property type="match status" value="7"/>
</dbReference>
<dbReference type="FunFam" id="1.25.40.20:FF:000398">
    <property type="entry name" value="ankyrin repeat and KH domain-containing protein 1 isoform X3"/>
    <property type="match status" value="1"/>
</dbReference>
<feature type="repeat" description="ANK" evidence="9">
    <location>
        <begin position="526"/>
        <end position="558"/>
    </location>
</feature>
<dbReference type="PRINTS" id="PR01415">
    <property type="entry name" value="ANKYRIN"/>
</dbReference>
<feature type="compositionally biased region" description="Polar residues" evidence="12">
    <location>
        <begin position="2770"/>
        <end position="2794"/>
    </location>
</feature>
<keyword evidence="3" id="KW-1052">Target cell membrane</keyword>
<feature type="repeat" description="ANK" evidence="9">
    <location>
        <begin position="1901"/>
        <end position="1933"/>
    </location>
</feature>
<feature type="compositionally biased region" description="Polar residues" evidence="12">
    <location>
        <begin position="3389"/>
        <end position="3401"/>
    </location>
</feature>
<keyword evidence="7 11" id="KW-0175">Coiled coil</keyword>
<evidence type="ECO:0000256" key="6">
    <source>
        <dbReference type="ARBA" id="ARBA00023043"/>
    </source>
</evidence>
<evidence type="ECO:0000256" key="1">
    <source>
        <dbReference type="ARBA" id="ARBA00004175"/>
    </source>
</evidence>
<feature type="repeat" description="ANK" evidence="9">
    <location>
        <begin position="559"/>
        <end position="591"/>
    </location>
</feature>
<dbReference type="InterPro" id="IPR004088">
    <property type="entry name" value="KH_dom_type_1"/>
</dbReference>
<feature type="coiled-coil region" evidence="11">
    <location>
        <begin position="330"/>
        <end position="361"/>
    </location>
</feature>
<dbReference type="GO" id="GO:0010468">
    <property type="term" value="P:regulation of gene expression"/>
    <property type="evidence" value="ECO:0007669"/>
    <property type="project" value="UniProtKB-ARBA"/>
</dbReference>
<feature type="compositionally biased region" description="Polar residues" evidence="12">
    <location>
        <begin position="3008"/>
        <end position="3017"/>
    </location>
</feature>
<evidence type="ECO:0000256" key="7">
    <source>
        <dbReference type="ARBA" id="ARBA00023054"/>
    </source>
</evidence>
<feature type="region of interest" description="Disordered" evidence="12">
    <location>
        <begin position="2550"/>
        <end position="2590"/>
    </location>
</feature>
<feature type="compositionally biased region" description="Basic residues" evidence="12">
    <location>
        <begin position="2126"/>
        <end position="2140"/>
    </location>
</feature>
<feature type="region of interest" description="Disordered" evidence="12">
    <location>
        <begin position="2224"/>
        <end position="2336"/>
    </location>
</feature>
<dbReference type="InterPro" id="IPR036770">
    <property type="entry name" value="Ankyrin_rpt-contain_sf"/>
</dbReference>
<dbReference type="PANTHER" id="PTHR23206:SF8">
    <property type="entry name" value="ANKYRIN REPEAT AND KH DOMAIN-CONTAINING 1"/>
    <property type="match status" value="1"/>
</dbReference>
<feature type="compositionally biased region" description="Basic residues" evidence="12">
    <location>
        <begin position="2176"/>
        <end position="2186"/>
    </location>
</feature>
<dbReference type="GO" id="GO:0005737">
    <property type="term" value="C:cytoplasm"/>
    <property type="evidence" value="ECO:0007669"/>
    <property type="project" value="TreeGrafter"/>
</dbReference>
<dbReference type="GO" id="GO:0044231">
    <property type="term" value="C:host cell presynaptic membrane"/>
    <property type="evidence" value="ECO:0007669"/>
    <property type="project" value="UniProtKB-KW"/>
</dbReference>
<feature type="compositionally biased region" description="Basic and acidic residues" evidence="12">
    <location>
        <begin position="2247"/>
        <end position="2257"/>
    </location>
</feature>
<feature type="region of interest" description="Disordered" evidence="12">
    <location>
        <begin position="872"/>
        <end position="896"/>
    </location>
</feature>
<feature type="compositionally biased region" description="Low complexity" evidence="12">
    <location>
        <begin position="2287"/>
        <end position="2302"/>
    </location>
</feature>
<feature type="region of interest" description="Disordered" evidence="12">
    <location>
        <begin position="131"/>
        <end position="160"/>
    </location>
</feature>
<accession>A0A9Q0RJP9</accession>
<feature type="repeat" description="ANK" evidence="9">
    <location>
        <begin position="425"/>
        <end position="457"/>
    </location>
</feature>
<feature type="compositionally biased region" description="Polar residues" evidence="12">
    <location>
        <begin position="2400"/>
        <end position="2413"/>
    </location>
</feature>
<feature type="region of interest" description="Disordered" evidence="12">
    <location>
        <begin position="2603"/>
        <end position="2639"/>
    </location>
</feature>
<evidence type="ECO:0000256" key="5">
    <source>
        <dbReference type="ARBA" id="ARBA00023028"/>
    </source>
</evidence>
<dbReference type="GO" id="GO:0045087">
    <property type="term" value="P:innate immune response"/>
    <property type="evidence" value="ECO:0007669"/>
    <property type="project" value="TreeGrafter"/>
</dbReference>
<feature type="repeat" description="ANK" evidence="9">
    <location>
        <begin position="756"/>
        <end position="783"/>
    </location>
</feature>
<feature type="region of interest" description="Disordered" evidence="12">
    <location>
        <begin position="1178"/>
        <end position="1208"/>
    </location>
</feature>
<dbReference type="GO" id="GO:0006887">
    <property type="term" value="P:exocytosis"/>
    <property type="evidence" value="ECO:0007669"/>
    <property type="project" value="UniProtKB-KW"/>
</dbReference>
<dbReference type="EMBL" id="JAPWDV010000003">
    <property type="protein sequence ID" value="KAJ6216580.1"/>
    <property type="molecule type" value="Genomic_DNA"/>
</dbReference>
<dbReference type="InterPro" id="IPR047373">
    <property type="entry name" value="KH-I_MASK"/>
</dbReference>
<keyword evidence="15" id="KW-1185">Reference proteome</keyword>